<dbReference type="AlphaFoldDB" id="A0A1Y2DT29"/>
<dbReference type="OrthoDB" id="411394at2759"/>
<dbReference type="InterPro" id="IPR000719">
    <property type="entry name" value="Prot_kinase_dom"/>
</dbReference>
<feature type="non-terminal residue" evidence="2">
    <location>
        <position position="1"/>
    </location>
</feature>
<evidence type="ECO:0000313" key="3">
    <source>
        <dbReference type="Proteomes" id="UP000193689"/>
    </source>
</evidence>
<dbReference type="InParanoid" id="A0A1Y2DT29"/>
<evidence type="ECO:0000313" key="2">
    <source>
        <dbReference type="EMBL" id="ORY62423.1"/>
    </source>
</evidence>
<dbReference type="Pfam" id="PF00069">
    <property type="entry name" value="Pkinase"/>
    <property type="match status" value="1"/>
</dbReference>
<dbReference type="Gene3D" id="1.10.510.10">
    <property type="entry name" value="Transferase(Phosphotransferase) domain 1"/>
    <property type="match status" value="1"/>
</dbReference>
<dbReference type="EMBL" id="MCFJ01000009">
    <property type="protein sequence ID" value="ORY62423.1"/>
    <property type="molecule type" value="Genomic_DNA"/>
</dbReference>
<dbReference type="InterPro" id="IPR011009">
    <property type="entry name" value="Kinase-like_dom_sf"/>
</dbReference>
<dbReference type="GO" id="GO:0005524">
    <property type="term" value="F:ATP binding"/>
    <property type="evidence" value="ECO:0007669"/>
    <property type="project" value="InterPro"/>
</dbReference>
<name>A0A1Y2DT29_9PEZI</name>
<evidence type="ECO:0000259" key="1">
    <source>
        <dbReference type="PROSITE" id="PS50011"/>
    </source>
</evidence>
<protein>
    <recommendedName>
        <fullName evidence="1">Protein kinase domain-containing protein</fullName>
    </recommendedName>
</protein>
<dbReference type="GeneID" id="63772524"/>
<organism evidence="2 3">
    <name type="scientific">Pseudomassariella vexata</name>
    <dbReference type="NCBI Taxonomy" id="1141098"/>
    <lineage>
        <taxon>Eukaryota</taxon>
        <taxon>Fungi</taxon>
        <taxon>Dikarya</taxon>
        <taxon>Ascomycota</taxon>
        <taxon>Pezizomycotina</taxon>
        <taxon>Sordariomycetes</taxon>
        <taxon>Xylariomycetidae</taxon>
        <taxon>Amphisphaeriales</taxon>
        <taxon>Pseudomassariaceae</taxon>
        <taxon>Pseudomassariella</taxon>
    </lineage>
</organism>
<dbReference type="GO" id="GO:0004672">
    <property type="term" value="F:protein kinase activity"/>
    <property type="evidence" value="ECO:0007669"/>
    <property type="project" value="InterPro"/>
</dbReference>
<dbReference type="InterPro" id="IPR052396">
    <property type="entry name" value="Meiotic_Drive_Suppr_Kinase"/>
</dbReference>
<gene>
    <name evidence="2" type="ORF">BCR38DRAFT_347104</name>
</gene>
<reference evidence="2 3" key="1">
    <citation type="submission" date="2016-07" db="EMBL/GenBank/DDBJ databases">
        <title>Pervasive Adenine N6-methylation of Active Genes in Fungi.</title>
        <authorList>
            <consortium name="DOE Joint Genome Institute"/>
            <person name="Mondo S.J."/>
            <person name="Dannebaum R.O."/>
            <person name="Kuo R.C."/>
            <person name="Labutti K."/>
            <person name="Haridas S."/>
            <person name="Kuo A."/>
            <person name="Salamov A."/>
            <person name="Ahrendt S.R."/>
            <person name="Lipzen A."/>
            <person name="Sullivan W."/>
            <person name="Andreopoulos W.B."/>
            <person name="Clum A."/>
            <person name="Lindquist E."/>
            <person name="Daum C."/>
            <person name="Ramamoorthy G.K."/>
            <person name="Gryganskyi A."/>
            <person name="Culley D."/>
            <person name="Magnuson J.K."/>
            <person name="James T.Y."/>
            <person name="O'Malley M.A."/>
            <person name="Stajich J.E."/>
            <person name="Spatafora J.W."/>
            <person name="Visel A."/>
            <person name="Grigoriev I.V."/>
        </authorList>
    </citation>
    <scope>NUCLEOTIDE SEQUENCE [LARGE SCALE GENOMIC DNA]</scope>
    <source>
        <strain evidence="2 3">CBS 129021</strain>
    </source>
</reference>
<accession>A0A1Y2DT29</accession>
<comment type="caution">
    <text evidence="2">The sequence shown here is derived from an EMBL/GenBank/DDBJ whole genome shotgun (WGS) entry which is preliminary data.</text>
</comment>
<dbReference type="STRING" id="1141098.A0A1Y2DT29"/>
<proteinExistence type="predicted"/>
<dbReference type="RefSeq" id="XP_040714259.1">
    <property type="nucleotide sequence ID" value="XM_040856312.1"/>
</dbReference>
<feature type="domain" description="Protein kinase" evidence="1">
    <location>
        <begin position="1"/>
        <end position="174"/>
    </location>
</feature>
<dbReference type="PANTHER" id="PTHR37171">
    <property type="entry name" value="SERINE/THREONINE-PROTEIN KINASE YRZF-RELATED"/>
    <property type="match status" value="1"/>
</dbReference>
<dbReference type="SUPFAM" id="SSF56112">
    <property type="entry name" value="Protein kinase-like (PK-like)"/>
    <property type="match status" value="1"/>
</dbReference>
<keyword evidence="3" id="KW-1185">Reference proteome</keyword>
<sequence length="174" mass="20064">YGYTFVSKGTVPEFVEDLQHESAVYEQLKPLQGSCIPVLLGAIDLRELERICYYDFRVRIVYMIFVSWAGTCLDEADLPEDIKGKVRQEVEQSLRAVHSMQVVHRDIRKSNMFWNNETNKTMIIDFERAILLDSPQLPLREVIPGRKVQQEAKSVLRLPYGLAQHDIAEARALV</sequence>
<dbReference type="PROSITE" id="PS50011">
    <property type="entry name" value="PROTEIN_KINASE_DOM"/>
    <property type="match status" value="1"/>
</dbReference>
<dbReference type="PANTHER" id="PTHR37171:SF1">
    <property type="entry name" value="SERINE_THREONINE-PROTEIN KINASE YRZF-RELATED"/>
    <property type="match status" value="1"/>
</dbReference>
<dbReference type="Proteomes" id="UP000193689">
    <property type="component" value="Unassembled WGS sequence"/>
</dbReference>